<dbReference type="GeneID" id="27429808"/>
<dbReference type="RefSeq" id="YP_009249977.1">
    <property type="nucleotide sequence ID" value="NC_029996.1"/>
</dbReference>
<keyword evidence="2" id="KW-1185">Reference proteome</keyword>
<sequence length="53" mass="6195">MRITITTPILNTNAYFIRYVGEIKNKLGTFYSLTRCTFAWSIFLLIKKSSFVL</sequence>
<dbReference type="KEGG" id="vg:27429808"/>
<evidence type="ECO:0000313" key="2">
    <source>
        <dbReference type="Proteomes" id="UP000202962"/>
    </source>
</evidence>
<evidence type="ECO:0000313" key="1">
    <source>
        <dbReference type="EMBL" id="AKR17541.1"/>
    </source>
</evidence>
<name>A0A161CD86_9BBAC</name>
<proteinExistence type="predicted"/>
<dbReference type="EMBL" id="KR011718">
    <property type="protein sequence ID" value="AKR17541.1"/>
    <property type="molecule type" value="Genomic_DNA"/>
</dbReference>
<protein>
    <submittedName>
        <fullName evidence="1">Uncharacterized protein</fullName>
    </submittedName>
</protein>
<reference evidence="1 2" key="1">
    <citation type="submission" date="2015-03" db="EMBL/GenBank/DDBJ databases">
        <title>The complete genome sequence of Mocis sp. granulovirus.</title>
        <authorList>
            <person name="Ardisson-Araujo D.M.P."/>
            <person name="Melo F.L."/>
            <person name="Sosa-Gomez D.R."/>
            <person name="Ribeiro B.M."/>
        </authorList>
    </citation>
    <scope>NUCLEOTIDE SEQUENCE [LARGE SCALE GENOMIC DNA]</scope>
    <source>
        <strain evidence="1">Southern Brazil</strain>
    </source>
</reference>
<organism evidence="1 2">
    <name type="scientific">Mocis latipes granulovirus</name>
    <dbReference type="NCBI Taxonomy" id="2072024"/>
    <lineage>
        <taxon>Viruses</taxon>
        <taxon>Viruses incertae sedis</taxon>
        <taxon>Naldaviricetes</taxon>
        <taxon>Lefavirales</taxon>
        <taxon>Baculoviridae</taxon>
        <taxon>Betabaculovirus</taxon>
        <taxon>Betabaculovirus molatipedis</taxon>
    </lineage>
</organism>
<accession>A0A161CD86</accession>
<dbReference type="Proteomes" id="UP000202962">
    <property type="component" value="Segment"/>
</dbReference>